<sequence>MLSCIYFQNICFRFGKF</sequence>
<protein>
    <submittedName>
        <fullName evidence="1">Uncharacterized protein</fullName>
    </submittedName>
</protein>
<evidence type="ECO:0000313" key="1">
    <source>
        <dbReference type="EMBL" id="JAD36309.1"/>
    </source>
</evidence>
<organism evidence="1">
    <name type="scientific">Arundo donax</name>
    <name type="common">Giant reed</name>
    <name type="synonym">Donax arundinaceus</name>
    <dbReference type="NCBI Taxonomy" id="35708"/>
    <lineage>
        <taxon>Eukaryota</taxon>
        <taxon>Viridiplantae</taxon>
        <taxon>Streptophyta</taxon>
        <taxon>Embryophyta</taxon>
        <taxon>Tracheophyta</taxon>
        <taxon>Spermatophyta</taxon>
        <taxon>Magnoliopsida</taxon>
        <taxon>Liliopsida</taxon>
        <taxon>Poales</taxon>
        <taxon>Poaceae</taxon>
        <taxon>PACMAD clade</taxon>
        <taxon>Arundinoideae</taxon>
        <taxon>Arundineae</taxon>
        <taxon>Arundo</taxon>
    </lineage>
</organism>
<dbReference type="AlphaFoldDB" id="A0A0A9SUR4"/>
<proteinExistence type="predicted"/>
<accession>A0A0A9SUR4</accession>
<dbReference type="EMBL" id="GBRH01261586">
    <property type="protein sequence ID" value="JAD36309.1"/>
    <property type="molecule type" value="Transcribed_RNA"/>
</dbReference>
<reference evidence="1" key="1">
    <citation type="submission" date="2014-09" db="EMBL/GenBank/DDBJ databases">
        <authorList>
            <person name="Magalhaes I.L.F."/>
            <person name="Oliveira U."/>
            <person name="Santos F.R."/>
            <person name="Vidigal T.H.D.A."/>
            <person name="Brescovit A.D."/>
            <person name="Santos A.J."/>
        </authorList>
    </citation>
    <scope>NUCLEOTIDE SEQUENCE</scope>
    <source>
        <tissue evidence="1">Shoot tissue taken approximately 20 cm above the soil surface</tissue>
    </source>
</reference>
<reference evidence="1" key="2">
    <citation type="journal article" date="2015" name="Data Brief">
        <title>Shoot transcriptome of the giant reed, Arundo donax.</title>
        <authorList>
            <person name="Barrero R.A."/>
            <person name="Guerrero F.D."/>
            <person name="Moolhuijzen P."/>
            <person name="Goolsby J.A."/>
            <person name="Tidwell J."/>
            <person name="Bellgard S.E."/>
            <person name="Bellgard M.I."/>
        </authorList>
    </citation>
    <scope>NUCLEOTIDE SEQUENCE</scope>
    <source>
        <tissue evidence="1">Shoot tissue taken approximately 20 cm above the soil surface</tissue>
    </source>
</reference>
<name>A0A0A9SUR4_ARUDO</name>